<dbReference type="Gene3D" id="3.30.70.1430">
    <property type="entry name" value="Multidrug efflux transporter AcrB pore domain"/>
    <property type="match status" value="2"/>
</dbReference>
<dbReference type="Gene3D" id="3.30.70.1320">
    <property type="entry name" value="Multidrug efflux transporter AcrB pore domain like"/>
    <property type="match status" value="1"/>
</dbReference>
<dbReference type="OrthoDB" id="9806532at2"/>
<dbReference type="SUPFAM" id="SSF82714">
    <property type="entry name" value="Multidrug efflux transporter AcrB TolC docking domain, DN and DC subdomains"/>
    <property type="match status" value="2"/>
</dbReference>
<dbReference type="Gene3D" id="1.20.1640.10">
    <property type="entry name" value="Multidrug efflux transporter AcrB transmembrane domain"/>
    <property type="match status" value="3"/>
</dbReference>
<keyword evidence="1" id="KW-1133">Transmembrane helix</keyword>
<feature type="transmembrane region" description="Helical" evidence="1">
    <location>
        <begin position="1030"/>
        <end position="1055"/>
    </location>
</feature>
<gene>
    <name evidence="2" type="ORF">EM6_2208</name>
</gene>
<feature type="transmembrane region" description="Helical" evidence="1">
    <location>
        <begin position="21"/>
        <end position="39"/>
    </location>
</feature>
<feature type="transmembrane region" description="Helical" evidence="1">
    <location>
        <begin position="527"/>
        <end position="550"/>
    </location>
</feature>
<dbReference type="GO" id="GO:0042910">
    <property type="term" value="F:xenobiotic transmembrane transporter activity"/>
    <property type="evidence" value="ECO:0007669"/>
    <property type="project" value="TreeGrafter"/>
</dbReference>
<evidence type="ECO:0000313" key="2">
    <source>
        <dbReference type="EMBL" id="BBF81606.1"/>
    </source>
</evidence>
<dbReference type="SUPFAM" id="SSF82866">
    <property type="entry name" value="Multidrug efflux transporter AcrB transmembrane domain"/>
    <property type="match status" value="2"/>
</dbReference>
<dbReference type="AlphaFoldDB" id="A0A3G9G4L8"/>
<evidence type="ECO:0000256" key="1">
    <source>
        <dbReference type="SAM" id="Phobius"/>
    </source>
</evidence>
<reference evidence="3" key="1">
    <citation type="journal article" date="2017" name="Biotechnol. Biofuels">
        <title>Evaluation of environmental bacterial communities as a factor affecting the growth of duckweed Lemna minor.</title>
        <authorList>
            <person name="Ishizawa H."/>
            <person name="Kuroda M."/>
            <person name="Morikawa M."/>
            <person name="Ike M."/>
        </authorList>
    </citation>
    <scope>NUCLEOTIDE SEQUENCE [LARGE SCALE GENOMIC DNA]</scope>
    <source>
        <strain evidence="3">M6</strain>
    </source>
</reference>
<protein>
    <submittedName>
        <fullName evidence="2">Cobalt-zinc-cadmium resistance protein CzcA</fullName>
    </submittedName>
</protein>
<feature type="transmembrane region" description="Helical" evidence="1">
    <location>
        <begin position="978"/>
        <end position="997"/>
    </location>
</feature>
<dbReference type="PANTHER" id="PTHR32063">
    <property type="match status" value="1"/>
</dbReference>
<feature type="transmembrane region" description="Helical" evidence="1">
    <location>
        <begin position="471"/>
        <end position="489"/>
    </location>
</feature>
<organism evidence="2 3">
    <name type="scientific">Asticcacaulis excentricus</name>
    <dbReference type="NCBI Taxonomy" id="78587"/>
    <lineage>
        <taxon>Bacteria</taxon>
        <taxon>Pseudomonadati</taxon>
        <taxon>Pseudomonadota</taxon>
        <taxon>Alphaproteobacteria</taxon>
        <taxon>Caulobacterales</taxon>
        <taxon>Caulobacteraceae</taxon>
        <taxon>Asticcacaulis</taxon>
    </lineage>
</organism>
<dbReference type="SUPFAM" id="SSF82693">
    <property type="entry name" value="Multidrug efflux transporter AcrB pore domain, PN1, PN2, PC1 and PC2 subdomains"/>
    <property type="match status" value="3"/>
</dbReference>
<dbReference type="RefSeq" id="WP_126423057.1">
    <property type="nucleotide sequence ID" value="NZ_AP018828.1"/>
</dbReference>
<feature type="transmembrane region" description="Helical" evidence="1">
    <location>
        <begin position="394"/>
        <end position="419"/>
    </location>
</feature>
<dbReference type="InterPro" id="IPR027463">
    <property type="entry name" value="AcrB_DN_DC_subdom"/>
</dbReference>
<sequence>MNSPVTPPNRGTISSWSIRNPIPTVLFFIVMTIVGWGAFQALRINNFPDIDLPVVTATYVQSGAAPAELETQVTRRVEDAVSGIGSVKHITSYVNDGVSTTAIEFQLGVDLEKATNDVRNAVAQIRSDLPADVQDPIIRREEASGEALINYIIRGDGLNPEQLSWFVDNDISKKILANKGVAKLSRIGGVAREIRIQLDPARLAGQGITAAEVSNQLRATNVNLPGGRLEVGGSEQSIRTLGNAGSVDALRETRIALSNGGSVRLGDLGQVIDTWGEPRERARFNGNEVVGFAVYRSIGSSEVDVADSVRKSMDAIRKAHPNMVIEEVTASVDWVKESYLASMETLLIGAALAVFVVWLFLRDLRATFVSAVAMPMSLLPTFFVMYVINDSFNIVSLLALSLTIGILVDDAIVEIENIVRHIRDGKKPYDAAIEAADEIGLAVVATTATIIAVFAPVGFMPGIVGQFFKSFAVAACVSVFFSLVVARTLTPLMGAYLMRANPGKEHDDPFWMKGYLSSLRWGLESPLYWRTLLWTVGITVGGVLLLIGAVEFVGKGAGLMTGAVGLGVLVIGLGLGLISGRAEVHARWPLGLMLLGFAALALLMAAGPFMPPPPSAPAAPPKGVGAFIGAGIGFAIFAALAYGVWTLLRKHGGDAMKMRWGILMAGIGFFVLSIFISSKLPGEFIPVGDNGRSFLSIEMPPGTRLDETDAVVISVMEELKKRPEVKSAFASVDLRKANLTINLIPRHERKLTQQQFESDFNTFVSRYPGVRASFGQEGGGGGVISFTLASDDPVALERASRELERQMRGLSSLRNVFSASNLSRPEVLVTPKPDQAALMGVSSQAISQAARVATVGDFDQILAKYNIGDRQVPIRVLMDTQARTAVETLAELKVPTNTGVPVPLEAVADVRFGSGPIQITRIDRSRTATVKANLPEGVPAGIAQDAVRNLPIMKNLPEGVQELVTGDQESQAEMATGFMVAIGTGIMLMYVVLVLLFRSFTIPITILTALPLSFGGAFFLLLITDKSLSMPALIGLIMLTGIAAKNSILLVEYALEAINRGMPRMDALMDAAHKRARPILMTTVAMGAGMLPIAVGWGADVAFRAPMAIAVIGGLITSTLLSLLFVPVAYTLVDDFAQFLGRHTRKYFRAQKESDPETVAGE</sequence>
<dbReference type="Proteomes" id="UP000278756">
    <property type="component" value="Chromosome 2"/>
</dbReference>
<keyword evidence="1" id="KW-0812">Transmembrane</keyword>
<feature type="transmembrane region" description="Helical" evidence="1">
    <location>
        <begin position="590"/>
        <end position="611"/>
    </location>
</feature>
<evidence type="ECO:0000313" key="3">
    <source>
        <dbReference type="Proteomes" id="UP000278756"/>
    </source>
</evidence>
<dbReference type="GO" id="GO:0005886">
    <property type="term" value="C:plasma membrane"/>
    <property type="evidence" value="ECO:0007669"/>
    <property type="project" value="TreeGrafter"/>
</dbReference>
<feature type="transmembrane region" description="Helical" evidence="1">
    <location>
        <begin position="1076"/>
        <end position="1095"/>
    </location>
</feature>
<accession>A0A3G9G4L8</accession>
<feature type="transmembrane region" description="Helical" evidence="1">
    <location>
        <begin position="368"/>
        <end position="388"/>
    </location>
</feature>
<dbReference type="Gene3D" id="3.30.70.1440">
    <property type="entry name" value="Multidrug efflux transporter AcrB pore domain"/>
    <property type="match status" value="1"/>
</dbReference>
<dbReference type="Pfam" id="PF00873">
    <property type="entry name" value="ACR_tran"/>
    <property type="match status" value="2"/>
</dbReference>
<dbReference type="PANTHER" id="PTHR32063:SF77">
    <property type="entry name" value="ACR FAMILY TRANSPORT PROTEIN"/>
    <property type="match status" value="1"/>
</dbReference>
<dbReference type="InterPro" id="IPR001036">
    <property type="entry name" value="Acrflvin-R"/>
</dbReference>
<feature type="transmembrane region" description="Helical" evidence="1">
    <location>
        <begin position="1107"/>
        <end position="1133"/>
    </location>
</feature>
<keyword evidence="1" id="KW-0472">Membrane</keyword>
<feature type="transmembrane region" description="Helical" evidence="1">
    <location>
        <begin position="660"/>
        <end position="677"/>
    </location>
</feature>
<name>A0A3G9G4L8_9CAUL</name>
<feature type="transmembrane region" description="Helical" evidence="1">
    <location>
        <begin position="1004"/>
        <end position="1024"/>
    </location>
</feature>
<dbReference type="PRINTS" id="PR00702">
    <property type="entry name" value="ACRIFLAVINRP"/>
</dbReference>
<proteinExistence type="predicted"/>
<feature type="transmembrane region" description="Helical" evidence="1">
    <location>
        <begin position="439"/>
        <end position="459"/>
    </location>
</feature>
<feature type="transmembrane region" description="Helical" evidence="1">
    <location>
        <begin position="556"/>
        <end position="578"/>
    </location>
</feature>
<feature type="transmembrane region" description="Helical" evidence="1">
    <location>
        <begin position="339"/>
        <end position="361"/>
    </location>
</feature>
<dbReference type="Gene3D" id="3.30.2090.10">
    <property type="entry name" value="Multidrug efflux transporter AcrB TolC docking domain, DN and DC subdomains"/>
    <property type="match status" value="2"/>
</dbReference>
<feature type="transmembrane region" description="Helical" evidence="1">
    <location>
        <begin position="623"/>
        <end position="648"/>
    </location>
</feature>
<dbReference type="EMBL" id="AP018828">
    <property type="protein sequence ID" value="BBF81606.1"/>
    <property type="molecule type" value="Genomic_DNA"/>
</dbReference>
<reference evidence="3" key="2">
    <citation type="journal article" date="2017" name="Plant Physiol. Biochem.">
        <title>Differential oxidative and antioxidative response of duckweed Lemna minor toward plant growth promoting/inhibiting bacteria.</title>
        <authorList>
            <person name="Ishizawa H."/>
            <person name="Kuroda M."/>
            <person name="Morikawa M."/>
            <person name="Ike M."/>
        </authorList>
    </citation>
    <scope>NUCLEOTIDE SEQUENCE [LARGE SCALE GENOMIC DNA]</scope>
    <source>
        <strain evidence="3">M6</strain>
    </source>
</reference>